<feature type="compositionally biased region" description="Polar residues" evidence="2">
    <location>
        <begin position="738"/>
        <end position="750"/>
    </location>
</feature>
<feature type="region of interest" description="Disordered" evidence="2">
    <location>
        <begin position="1410"/>
        <end position="1553"/>
    </location>
</feature>
<feature type="compositionally biased region" description="Low complexity" evidence="2">
    <location>
        <begin position="1499"/>
        <end position="1514"/>
    </location>
</feature>
<organism evidence="4 5">
    <name type="scientific">Bacteroides eggerthii</name>
    <dbReference type="NCBI Taxonomy" id="28111"/>
    <lineage>
        <taxon>Bacteria</taxon>
        <taxon>Pseudomonadati</taxon>
        <taxon>Bacteroidota</taxon>
        <taxon>Bacteroidia</taxon>
        <taxon>Bacteroidales</taxon>
        <taxon>Bacteroidaceae</taxon>
        <taxon>Bacteroides</taxon>
    </lineage>
</organism>
<evidence type="ECO:0000256" key="2">
    <source>
        <dbReference type="SAM" id="MobiDB-lite"/>
    </source>
</evidence>
<evidence type="ECO:0000313" key="5">
    <source>
        <dbReference type="Proteomes" id="UP000520291"/>
    </source>
</evidence>
<sequence>MENKNSNLSKAERLEILAMKIHEFIYNGSTYSLKDRFLNNKLSTSERLTKQDLKLLEEFLSDIDKLGGSNEELIKKWVLPNKPDGYFDQIKDAILGIDRTELKNLIEFAKQQNKVSSSLLPIKGISQTMQGKLKLYHIYDIPSLLQKGKTQSKRNYLASKLDIDVKLVNSWVKQADLWRVEGMTPDTAFLLVQIGVRNVKDLARVDVYKAYPIMQRLCFTQIDFLLENQNTIEAIIKNAEELVDSSFMGRQLLLTIETNEPEPEYLFRQPSNYQIDELLKTSGEIIREGMDALDDVIPALPLPHIIRGQIYMRKTGEPQLNDYPFANAKVEISGISSASSDPSEAGKKPFGYTDGGGNFSIIMPDRYNFQETVAITVTKGANKQTFFKTASDIINSVKEQKVLDLFNKLDFIKGILDAEKEKKDIYERLKKYLATNPNNVAEIKAEIKKWEIMMPEIESEIKLQTQTCINTEKEIRQTIDDHTVVSLNRILKNLVSRNNLEADLGVFVLTDEIFKGLSSGLKKTLPSVKLMENDNEAVRLTTDTAPARVFNYCMLQRLVEPAITNGNKDGDPTIRTKLTKPVDVMAFKENIYNAPDSIIKMSSLGIGYILNMHQAWVPDGFALGSLLYSLVLAPGEEQRLVVREKSQTYTVSDNSDASDSTRESYTLTQDDDAMAVYNYALNQLSKADYQSEYSTKTSSHGGGLGIGGVFGGFSAMLGLSGSTSKSSGSASSSASQSNAHNEVSSAAQNFQHSIKSASERVAQAKRISVRAATSAESDSVATKIIANHNHSHTLTIQYWEVMRRYRMETCIDGVELVLFVPLEIISFKDKNEDFVSTSSNSTDSGSETSQKTDKDKFNERYKSLLKYADILLPHLPYKYKNGLELIKRYAAYPYWEREKEESSSSKELKLSFNCNILEFDDINATLVLKNGKGIITGTSDYERDDLVPKVENEGTNNENKIETSLQLKQKIKERRNEEGDVCTFSFNIPGYVTESDIDYIRLDHSYESFSYNLYQRKKEELPEAQQKALTNLENYEKWLAQDNKKSDTDRINIAHYKSLLPEAFTTPIVTLSPSVLRSYGSPCISNVVLSFGEGDNKSKRLMGVASSSTINPSLRINVQMSCRVLRNSEWQEMESTFQHIVADTLHYSQVVWGSLSDDERAMMLEGYTIDMDFSNLKGYEDIYQVEIDQDNYYQSNNRTGQYDPETETIDIPLLNCVNIKKPLGFYGNCILLPFTYPQSLAKKLNKTAAEVQDALYRYHTACYRVPSTTISLPTDGMIGEAVLGETNVSEVIDLTRFWNWKDSPIDKMDIGKDYLNNTDYLDGKAPAGTTALNIQSATAPQPATVTDLISALAGKQTPQFTDFAEGLQQLKEILNEGTKSAASGRDKILDNSNAMMGKVIDLLKLKPELDKSSNSEADKDNKPETGKPSTSGGAGTTTGGKPEIETGGKGEADKDSKPETGKPSTSGGSGTTTGGKPETGTGGKGEADKDSKPEAGKHSTSGEAGTTTGGKPETGTGGSSETGKDSKPETGKTPTLGEAGTIGVDKMTNWNKK</sequence>
<name>A0A7X9SEC1_9BACE</name>
<feature type="compositionally biased region" description="Basic and acidic residues" evidence="2">
    <location>
        <begin position="1485"/>
        <end position="1497"/>
    </location>
</feature>
<keyword evidence="1" id="KW-0175">Coiled coil</keyword>
<proteinExistence type="predicted"/>
<feature type="compositionally biased region" description="Basic and acidic residues" evidence="2">
    <location>
        <begin position="1410"/>
        <end position="1425"/>
    </location>
</feature>
<gene>
    <name evidence="4" type="ORF">HF841_16755</name>
</gene>
<feature type="region of interest" description="Disordered" evidence="2">
    <location>
        <begin position="834"/>
        <end position="854"/>
    </location>
</feature>
<evidence type="ECO:0000313" key="4">
    <source>
        <dbReference type="EMBL" id="NME87644.1"/>
    </source>
</evidence>
<evidence type="ECO:0000259" key="3">
    <source>
        <dbReference type="Pfam" id="PF14229"/>
    </source>
</evidence>
<dbReference type="EMBL" id="JABAGL010000027">
    <property type="protein sequence ID" value="NME87644.1"/>
    <property type="molecule type" value="Genomic_DNA"/>
</dbReference>
<feature type="compositionally biased region" description="Low complexity" evidence="2">
    <location>
        <begin position="725"/>
        <end position="737"/>
    </location>
</feature>
<accession>A0A7X9SEC1</accession>
<feature type="compositionally biased region" description="Basic and acidic residues" evidence="2">
    <location>
        <begin position="1442"/>
        <end position="1460"/>
    </location>
</feature>
<feature type="domain" description="DUF4332" evidence="3">
    <location>
        <begin position="124"/>
        <end position="208"/>
    </location>
</feature>
<dbReference type="Pfam" id="PF14229">
    <property type="entry name" value="DUF4332"/>
    <property type="match status" value="1"/>
</dbReference>
<protein>
    <submittedName>
        <fullName evidence="4">DUF4332 domain-containing protein</fullName>
    </submittedName>
</protein>
<feature type="coiled-coil region" evidence="1">
    <location>
        <begin position="415"/>
        <end position="460"/>
    </location>
</feature>
<evidence type="ECO:0000256" key="1">
    <source>
        <dbReference type="SAM" id="Coils"/>
    </source>
</evidence>
<reference evidence="4 5" key="1">
    <citation type="submission" date="2020-04" db="EMBL/GenBank/DDBJ databases">
        <authorList>
            <person name="Hitch T.C.A."/>
            <person name="Wylensek D."/>
            <person name="Clavel T."/>
        </authorList>
    </citation>
    <scope>NUCLEOTIDE SEQUENCE [LARGE SCALE GENOMIC DNA]</scope>
    <source>
        <strain evidence="4 5">WCA3-601-WT-5E</strain>
    </source>
</reference>
<dbReference type="Proteomes" id="UP000520291">
    <property type="component" value="Unassembled WGS sequence"/>
</dbReference>
<dbReference type="InterPro" id="IPR025567">
    <property type="entry name" value="DUF4332"/>
</dbReference>
<feature type="compositionally biased region" description="Low complexity" evidence="2">
    <location>
        <begin position="836"/>
        <end position="849"/>
    </location>
</feature>
<dbReference type="RefSeq" id="WP_168948157.1">
    <property type="nucleotide sequence ID" value="NZ_JABAGL010000027.1"/>
</dbReference>
<feature type="region of interest" description="Disordered" evidence="2">
    <location>
        <begin position="725"/>
        <end position="750"/>
    </location>
</feature>
<comment type="caution">
    <text evidence="4">The sequence shown here is derived from an EMBL/GenBank/DDBJ whole genome shotgun (WGS) entry which is preliminary data.</text>
</comment>